<dbReference type="OrthoDB" id="9780430at2"/>
<dbReference type="Gene3D" id="3.20.20.60">
    <property type="entry name" value="Phosphoenolpyruvate-binding domains"/>
    <property type="match status" value="1"/>
</dbReference>
<evidence type="ECO:0000313" key="2">
    <source>
        <dbReference type="Proteomes" id="UP000318413"/>
    </source>
</evidence>
<protein>
    <recommendedName>
        <fullName evidence="3">Isocitrate lyase/phosphoenolpyruvate mutase family protein</fullName>
    </recommendedName>
</protein>
<organism evidence="1 2">
    <name type="scientific">Sphingomonas oligophenolica</name>
    <dbReference type="NCBI Taxonomy" id="301154"/>
    <lineage>
        <taxon>Bacteria</taxon>
        <taxon>Pseudomonadati</taxon>
        <taxon>Pseudomonadota</taxon>
        <taxon>Alphaproteobacteria</taxon>
        <taxon>Sphingomonadales</taxon>
        <taxon>Sphingomonadaceae</taxon>
        <taxon>Sphingomonas</taxon>
    </lineage>
</organism>
<evidence type="ECO:0000313" key="1">
    <source>
        <dbReference type="EMBL" id="TPG03954.1"/>
    </source>
</evidence>
<evidence type="ECO:0008006" key="3">
    <source>
        <dbReference type="Google" id="ProtNLM"/>
    </source>
</evidence>
<gene>
    <name evidence="1" type="ORF">EAH84_15670</name>
</gene>
<dbReference type="Proteomes" id="UP000318413">
    <property type="component" value="Unassembled WGS sequence"/>
</dbReference>
<proteinExistence type="predicted"/>
<comment type="caution">
    <text evidence="1">The sequence shown here is derived from an EMBL/GenBank/DDBJ whole genome shotgun (WGS) entry which is preliminary data.</text>
</comment>
<keyword evidence="2" id="KW-1185">Reference proteome</keyword>
<reference evidence="1 2" key="1">
    <citation type="journal article" date="2019" name="Environ. Microbiol.">
        <title>Species interactions and distinct microbial communities in high Arctic permafrost affected cryosols are associated with the CH4 and CO2 gas fluxes.</title>
        <authorList>
            <person name="Altshuler I."/>
            <person name="Hamel J."/>
            <person name="Turney S."/>
            <person name="Magnuson E."/>
            <person name="Levesque R."/>
            <person name="Greer C."/>
            <person name="Whyte L.G."/>
        </authorList>
    </citation>
    <scope>NUCLEOTIDE SEQUENCE [LARGE SCALE GENOMIC DNA]</scope>
    <source>
        <strain evidence="1 2">S5.1</strain>
    </source>
</reference>
<dbReference type="SUPFAM" id="SSF51621">
    <property type="entry name" value="Phosphoenolpyruvate/pyruvate domain"/>
    <property type="match status" value="1"/>
</dbReference>
<sequence>MTFLGGQSMSKTELRAAFREHHRRGAPLILPNIWDAGSAKAVADAGAKALATSSWAVAAAHGFDDG</sequence>
<name>A0A502BUJ4_9SPHN</name>
<dbReference type="EMBL" id="RCZK01000039">
    <property type="protein sequence ID" value="TPG03954.1"/>
    <property type="molecule type" value="Genomic_DNA"/>
</dbReference>
<dbReference type="InterPro" id="IPR040442">
    <property type="entry name" value="Pyrv_kinase-like_dom_sf"/>
</dbReference>
<accession>A0A502BUJ4</accession>
<dbReference type="AlphaFoldDB" id="A0A502BUJ4"/>
<dbReference type="GO" id="GO:0003824">
    <property type="term" value="F:catalytic activity"/>
    <property type="evidence" value="ECO:0007669"/>
    <property type="project" value="InterPro"/>
</dbReference>
<dbReference type="Pfam" id="PF13714">
    <property type="entry name" value="PEP_mutase"/>
    <property type="match status" value="1"/>
</dbReference>
<dbReference type="InterPro" id="IPR015813">
    <property type="entry name" value="Pyrv/PenolPyrv_kinase-like_dom"/>
</dbReference>